<organism evidence="1">
    <name type="scientific">bioreactor metagenome</name>
    <dbReference type="NCBI Taxonomy" id="1076179"/>
    <lineage>
        <taxon>unclassified sequences</taxon>
        <taxon>metagenomes</taxon>
        <taxon>ecological metagenomes</taxon>
    </lineage>
</organism>
<protein>
    <recommendedName>
        <fullName evidence="2">Ig-like domain-containing protein</fullName>
    </recommendedName>
</protein>
<sequence length="139" mass="15013">MKKLLLSFVAVTFLFAITGCECSVSTANITDAKVCTTLDGNLCSQDNTTLPTSSEVIYASCVLKNAPENTIIKFTWSYLGDTTIEIDSVELSSGDNIGNIDMFSSLSRPNNGWPAGLYQVSMEIVGENGKPVVKQFNIQ</sequence>
<dbReference type="PROSITE" id="PS51257">
    <property type="entry name" value="PROKAR_LIPOPROTEIN"/>
    <property type="match status" value="1"/>
</dbReference>
<name>A0A645CID7_9ZZZZ</name>
<comment type="caution">
    <text evidence="1">The sequence shown here is derived from an EMBL/GenBank/DDBJ whole genome shotgun (WGS) entry which is preliminary data.</text>
</comment>
<reference evidence="1" key="1">
    <citation type="submission" date="2019-08" db="EMBL/GenBank/DDBJ databases">
        <authorList>
            <person name="Kucharzyk K."/>
            <person name="Murdoch R.W."/>
            <person name="Higgins S."/>
            <person name="Loffler F."/>
        </authorList>
    </citation>
    <scope>NUCLEOTIDE SEQUENCE</scope>
</reference>
<dbReference type="AlphaFoldDB" id="A0A645CID7"/>
<evidence type="ECO:0000313" key="1">
    <source>
        <dbReference type="EMBL" id="MPM76703.1"/>
    </source>
</evidence>
<proteinExistence type="predicted"/>
<gene>
    <name evidence="1" type="ORF">SDC9_123702</name>
</gene>
<evidence type="ECO:0008006" key="2">
    <source>
        <dbReference type="Google" id="ProtNLM"/>
    </source>
</evidence>
<accession>A0A645CID7</accession>
<dbReference type="EMBL" id="VSSQ01027449">
    <property type="protein sequence ID" value="MPM76703.1"/>
    <property type="molecule type" value="Genomic_DNA"/>
</dbReference>